<organism evidence="1 2">
    <name type="scientific">Hyalomma asiaticum</name>
    <name type="common">Tick</name>
    <dbReference type="NCBI Taxonomy" id="266040"/>
    <lineage>
        <taxon>Eukaryota</taxon>
        <taxon>Metazoa</taxon>
        <taxon>Ecdysozoa</taxon>
        <taxon>Arthropoda</taxon>
        <taxon>Chelicerata</taxon>
        <taxon>Arachnida</taxon>
        <taxon>Acari</taxon>
        <taxon>Parasitiformes</taxon>
        <taxon>Ixodida</taxon>
        <taxon>Ixodoidea</taxon>
        <taxon>Ixodidae</taxon>
        <taxon>Hyalomminae</taxon>
        <taxon>Hyalomma</taxon>
    </lineage>
</organism>
<sequence length="463" mass="50587">MRAQVNIEQLPISPQVLPSLSLNKIQIPLRSHFPTLLPRIKGESLAGRMWSVFVIIVGAILDSSNAEFPVPEKDQEGTPTARSRKPNCPQSRVALQVDIKGLRLGNSTIQNKLARQPIKNRAQNVVLFLGDGMGLSTVTAARIFKGQSKYNHSGEESCLSWETFPHVSLSKTYGLDTQTSDSANTATAYLCGVKANAGTIGVDSRVKGEQCHNDTSAYVSSIMQWAQEAGMWTGIVTTTEITDASPAASYAHSGYRRWKYAVPKGCNASDIAKQLIRNSPGKGMRVILGGGRRAFLPSNETDEEGRNGNRTDGLNLITEWKEMKHNLGAAYVWNRSELLAVDTNCTDYLLGLFDTYHLPYWVNRSQPNSTKPNLTEMVTTAVNILTRAPKGFVLLVEGGRIDHGHHANRAKLALQETLEFDEAVNATARILPANETLIVVTADHSHTMTMAGHPSRGTNILGT</sequence>
<evidence type="ECO:0000313" key="1">
    <source>
        <dbReference type="EMBL" id="KAH6943388.1"/>
    </source>
</evidence>
<dbReference type="EMBL" id="CM023490">
    <property type="protein sequence ID" value="KAH6943388.1"/>
    <property type="molecule type" value="Genomic_DNA"/>
</dbReference>
<proteinExistence type="predicted"/>
<comment type="caution">
    <text evidence="1">The sequence shown here is derived from an EMBL/GenBank/DDBJ whole genome shotgun (WGS) entry which is preliminary data.</text>
</comment>
<keyword evidence="2" id="KW-1185">Reference proteome</keyword>
<reference evidence="1" key="1">
    <citation type="submission" date="2020-05" db="EMBL/GenBank/DDBJ databases">
        <title>Large-scale comparative analyses of tick genomes elucidate their genetic diversity and vector capacities.</title>
        <authorList>
            <person name="Jia N."/>
            <person name="Wang J."/>
            <person name="Shi W."/>
            <person name="Du L."/>
            <person name="Sun Y."/>
            <person name="Zhan W."/>
            <person name="Jiang J."/>
            <person name="Wang Q."/>
            <person name="Zhang B."/>
            <person name="Ji P."/>
            <person name="Sakyi L.B."/>
            <person name="Cui X."/>
            <person name="Yuan T."/>
            <person name="Jiang B."/>
            <person name="Yang W."/>
            <person name="Lam T.T.-Y."/>
            <person name="Chang Q."/>
            <person name="Ding S."/>
            <person name="Wang X."/>
            <person name="Zhu J."/>
            <person name="Ruan X."/>
            <person name="Zhao L."/>
            <person name="Wei J."/>
            <person name="Que T."/>
            <person name="Du C."/>
            <person name="Cheng J."/>
            <person name="Dai P."/>
            <person name="Han X."/>
            <person name="Huang E."/>
            <person name="Gao Y."/>
            <person name="Liu J."/>
            <person name="Shao H."/>
            <person name="Ye R."/>
            <person name="Li L."/>
            <person name="Wei W."/>
            <person name="Wang X."/>
            <person name="Wang C."/>
            <person name="Yang T."/>
            <person name="Huo Q."/>
            <person name="Li W."/>
            <person name="Guo W."/>
            <person name="Chen H."/>
            <person name="Zhou L."/>
            <person name="Ni X."/>
            <person name="Tian J."/>
            <person name="Zhou Y."/>
            <person name="Sheng Y."/>
            <person name="Liu T."/>
            <person name="Pan Y."/>
            <person name="Xia L."/>
            <person name="Li J."/>
            <person name="Zhao F."/>
            <person name="Cao W."/>
        </authorList>
    </citation>
    <scope>NUCLEOTIDE SEQUENCE</scope>
    <source>
        <strain evidence="1">Hyas-2018</strain>
    </source>
</reference>
<accession>A0ACB7T8W8</accession>
<name>A0ACB7T8W8_HYAAI</name>
<protein>
    <submittedName>
        <fullName evidence="1">Uncharacterized protein</fullName>
    </submittedName>
</protein>
<gene>
    <name evidence="1" type="ORF">HPB50_020885</name>
</gene>
<dbReference type="Proteomes" id="UP000821845">
    <property type="component" value="Chromosome 10"/>
</dbReference>
<evidence type="ECO:0000313" key="2">
    <source>
        <dbReference type="Proteomes" id="UP000821845"/>
    </source>
</evidence>